<feature type="transmembrane region" description="Helical" evidence="5">
    <location>
        <begin position="421"/>
        <end position="441"/>
    </location>
</feature>
<accession>A0A9P7GVD7</accession>
<proteinExistence type="inferred from homology"/>
<dbReference type="InterPro" id="IPR011701">
    <property type="entry name" value="MFS"/>
</dbReference>
<evidence type="ECO:0000256" key="1">
    <source>
        <dbReference type="ARBA" id="ARBA00004141"/>
    </source>
</evidence>
<dbReference type="PROSITE" id="PS50850">
    <property type="entry name" value="MFS"/>
    <property type="match status" value="1"/>
</dbReference>
<name>A0A9P7GVD7_9HYPO</name>
<dbReference type="InterPro" id="IPR001138">
    <property type="entry name" value="Zn2Cys6_DnaBD"/>
</dbReference>
<evidence type="ECO:0000256" key="4">
    <source>
        <dbReference type="ARBA" id="ARBA00023242"/>
    </source>
</evidence>
<dbReference type="CDD" id="cd00067">
    <property type="entry name" value="GAL4"/>
    <property type="match status" value="1"/>
</dbReference>
<dbReference type="Gene3D" id="4.10.240.10">
    <property type="entry name" value="Zn(2)-C6 fungal-type DNA-binding domain"/>
    <property type="match status" value="1"/>
</dbReference>
<dbReference type="SUPFAM" id="SSF57701">
    <property type="entry name" value="Zn2/Cys6 DNA-binding domain"/>
    <property type="match status" value="1"/>
</dbReference>
<keyword evidence="3" id="KW-0325">Glycoprotein</keyword>
<evidence type="ECO:0008006" key="10">
    <source>
        <dbReference type="Google" id="ProtNLM"/>
    </source>
</evidence>
<comment type="subcellular location">
    <subcellularLocation>
        <location evidence="1">Membrane</location>
        <topology evidence="1">Multi-pass membrane protein</topology>
    </subcellularLocation>
</comment>
<dbReference type="InterPro" id="IPR020846">
    <property type="entry name" value="MFS_dom"/>
</dbReference>
<dbReference type="GO" id="GO:0000981">
    <property type="term" value="F:DNA-binding transcription factor activity, RNA polymerase II-specific"/>
    <property type="evidence" value="ECO:0007669"/>
    <property type="project" value="InterPro"/>
</dbReference>
<feature type="transmembrane region" description="Helical" evidence="5">
    <location>
        <begin position="215"/>
        <end position="238"/>
    </location>
</feature>
<keyword evidence="4" id="KW-0539">Nucleus</keyword>
<dbReference type="Gene3D" id="1.20.1250.20">
    <property type="entry name" value="MFS general substrate transporter like domains"/>
    <property type="match status" value="1"/>
</dbReference>
<evidence type="ECO:0000256" key="2">
    <source>
        <dbReference type="ARBA" id="ARBA00006727"/>
    </source>
</evidence>
<feature type="transmembrane region" description="Helical" evidence="5">
    <location>
        <begin position="356"/>
        <end position="375"/>
    </location>
</feature>
<dbReference type="InterPro" id="IPR021858">
    <property type="entry name" value="Fun_TF"/>
</dbReference>
<evidence type="ECO:0000313" key="9">
    <source>
        <dbReference type="Proteomes" id="UP000782241"/>
    </source>
</evidence>
<feature type="transmembrane region" description="Helical" evidence="5">
    <location>
        <begin position="54"/>
        <end position="74"/>
    </location>
</feature>
<dbReference type="SUPFAM" id="SSF103473">
    <property type="entry name" value="MFS general substrate transporter"/>
    <property type="match status" value="1"/>
</dbReference>
<feature type="transmembrane region" description="Helical" evidence="5">
    <location>
        <begin position="149"/>
        <end position="171"/>
    </location>
</feature>
<organism evidence="8 9">
    <name type="scientific">Fusarium avenaceum</name>
    <dbReference type="NCBI Taxonomy" id="40199"/>
    <lineage>
        <taxon>Eukaryota</taxon>
        <taxon>Fungi</taxon>
        <taxon>Dikarya</taxon>
        <taxon>Ascomycota</taxon>
        <taxon>Pezizomycotina</taxon>
        <taxon>Sordariomycetes</taxon>
        <taxon>Hypocreomycetidae</taxon>
        <taxon>Hypocreales</taxon>
        <taxon>Nectriaceae</taxon>
        <taxon>Fusarium</taxon>
        <taxon>Fusarium tricinctum species complex</taxon>
    </lineage>
</organism>
<keyword evidence="5" id="KW-0812">Transmembrane</keyword>
<feature type="transmembrane region" description="Helical" evidence="5">
    <location>
        <begin position="183"/>
        <end position="203"/>
    </location>
</feature>
<evidence type="ECO:0000259" key="7">
    <source>
        <dbReference type="PROSITE" id="PS50850"/>
    </source>
</evidence>
<dbReference type="PROSITE" id="PS50048">
    <property type="entry name" value="ZN2_CY6_FUNGAL_2"/>
    <property type="match status" value="1"/>
</dbReference>
<feature type="transmembrane region" description="Helical" evidence="5">
    <location>
        <begin position="329"/>
        <end position="350"/>
    </location>
</feature>
<evidence type="ECO:0000313" key="8">
    <source>
        <dbReference type="EMBL" id="KAG5656933.1"/>
    </source>
</evidence>
<dbReference type="EMBL" id="JAGPUO010000019">
    <property type="protein sequence ID" value="KAG5656933.1"/>
    <property type="molecule type" value="Genomic_DNA"/>
</dbReference>
<feature type="transmembrane region" description="Helical" evidence="5">
    <location>
        <begin position="126"/>
        <end position="143"/>
    </location>
</feature>
<keyword evidence="9" id="KW-1185">Reference proteome</keyword>
<keyword evidence="5" id="KW-1133">Transmembrane helix</keyword>
<reference evidence="8" key="1">
    <citation type="submission" date="2021-04" db="EMBL/GenBank/DDBJ databases">
        <title>Draft genome of Fusarium avenaceum strain F156N33, isolated from an atmospheric sample in Virginia.</title>
        <authorList>
            <person name="Yang S."/>
            <person name="Vinatzer B.A."/>
            <person name="Coleman J."/>
        </authorList>
    </citation>
    <scope>NUCLEOTIDE SEQUENCE</scope>
    <source>
        <strain evidence="8">F156N33</strain>
    </source>
</reference>
<dbReference type="InterPro" id="IPR036259">
    <property type="entry name" value="MFS_trans_sf"/>
</dbReference>
<dbReference type="GO" id="GO:0022857">
    <property type="term" value="F:transmembrane transporter activity"/>
    <property type="evidence" value="ECO:0007669"/>
    <property type="project" value="InterPro"/>
</dbReference>
<dbReference type="InterPro" id="IPR050327">
    <property type="entry name" value="Proton-linked_MCT"/>
</dbReference>
<dbReference type="InterPro" id="IPR036864">
    <property type="entry name" value="Zn2-C6_fun-type_DNA-bd_sf"/>
</dbReference>
<dbReference type="PANTHER" id="PTHR11360:SF230">
    <property type="entry name" value="MONOCARBOXYLATE TRANSPORTER, PUTATIVE (AFU_ORTHOLOGUE AFUA_2G12790)-RELATED"/>
    <property type="match status" value="1"/>
</dbReference>
<evidence type="ECO:0000259" key="6">
    <source>
        <dbReference type="PROSITE" id="PS50048"/>
    </source>
</evidence>
<dbReference type="Pfam" id="PF11951">
    <property type="entry name" value="Fungal_trans_2"/>
    <property type="match status" value="1"/>
</dbReference>
<dbReference type="GO" id="GO:0008270">
    <property type="term" value="F:zinc ion binding"/>
    <property type="evidence" value="ECO:0007669"/>
    <property type="project" value="InterPro"/>
</dbReference>
<feature type="domain" description="Zn(2)-C6 fungal-type" evidence="6">
    <location>
        <begin position="506"/>
        <end position="533"/>
    </location>
</feature>
<dbReference type="GO" id="GO:0016020">
    <property type="term" value="C:membrane"/>
    <property type="evidence" value="ECO:0007669"/>
    <property type="project" value="UniProtKB-SubCell"/>
</dbReference>
<feature type="transmembrane region" description="Helical" evidence="5">
    <location>
        <begin position="396"/>
        <end position="415"/>
    </location>
</feature>
<feature type="domain" description="Major facilitator superfamily (MFS) profile" evidence="7">
    <location>
        <begin position="58"/>
        <end position="449"/>
    </location>
</feature>
<dbReference type="AlphaFoldDB" id="A0A9P7GVD7"/>
<comment type="similarity">
    <text evidence="2">Belongs to the major facilitator superfamily. Monocarboxylate porter (TC 2.A.1.13) family.</text>
</comment>
<sequence>MEQSISSTTSLSSDQVPTTDLETAPAMATLAQSANALGPDNEKELENKDIESDIGAWLCVFASLLFLTSSYGFMNSLGTIQSYLTHNELSDYTVSQIGWISGTYLFLSLIFNFQIGAILDRYGPQILSPIAAAFSTVTFLLLAECKEYWHFVLCLGLFGSIGSSVGAVTAIGVVGKLFTRRRGLAMGLAVMGTSLGGIIYPMMLRATFGRLGWVWSMRLVALVIACLTSLGVLCFLPFRRLTEGRSNVQQPQGLGLDLSAFKSLEFVITAFGICMVEFVNYGISGLLPTIATGAGFSVEDGYTLLSILGACSCLGRFSIGFVGDKVGPFNAVVSTMLVIIILLSTVFIPFSTTSAPLMYIFTALWGYCSGSFYVLSPLCTGKTCKPNDYARYFGSTNMCVAVALLLANPLSGILLEKLGAQLLGCFYLAIIILAGISLGIARGLLLKKWYDASIGISTFYQKRNQEGPWSCIISRTPYPEAWYSLCTKMKAKRNIGPLDKRKKLTRCQSCARRRIKCQGGSPCEYCIRTKKTCEPQIVRPDEAKFVSWTTSPQPSHMTKLPVQINEQFEGTYLGHFNLFMQRCQFTKEFVNFGANILPLIHTCPPLREATIAIGALEASRRATVNSSHERKSPKQIAFGSYGRSIRHLQSWLQSADTASCQGSLWCTLLLTLFELTTQISGDQWADHLVYGTSRMLQSSVTLNHRNQLDRQLVGAFRLLEANRAVLYGVDTFISQDVWLNHYSRYALDPSSPVETIFGLLIEISSFTQKFFDRAESFPETIQPGHSDICALAAQGFIMLRRLEEWYESTIPQTQSSDAYLKLALANYHALHLFIYQNYTYYAFWDRSEIPILAEDEARTRIAAIIALSAEVINVSDIPGILTLFALRAAGVTAREMSERKAILLLLDQIAQKGFVVSRRISDDLRGLWEYERLGLLYQDIEEE</sequence>
<protein>
    <recommendedName>
        <fullName evidence="10">Major facilitator superfamily (MFS) profile domain-containing protein</fullName>
    </recommendedName>
</protein>
<feature type="transmembrane region" description="Helical" evidence="5">
    <location>
        <begin position="301"/>
        <end position="322"/>
    </location>
</feature>
<dbReference type="Pfam" id="PF07690">
    <property type="entry name" value="MFS_1"/>
    <property type="match status" value="1"/>
</dbReference>
<feature type="transmembrane region" description="Helical" evidence="5">
    <location>
        <begin position="94"/>
        <end position="119"/>
    </location>
</feature>
<evidence type="ECO:0000256" key="5">
    <source>
        <dbReference type="SAM" id="Phobius"/>
    </source>
</evidence>
<dbReference type="Proteomes" id="UP000782241">
    <property type="component" value="Unassembled WGS sequence"/>
</dbReference>
<feature type="transmembrane region" description="Helical" evidence="5">
    <location>
        <begin position="259"/>
        <end position="281"/>
    </location>
</feature>
<keyword evidence="5" id="KW-0472">Membrane</keyword>
<comment type="caution">
    <text evidence="8">The sequence shown here is derived from an EMBL/GenBank/DDBJ whole genome shotgun (WGS) entry which is preliminary data.</text>
</comment>
<evidence type="ECO:0000256" key="3">
    <source>
        <dbReference type="ARBA" id="ARBA00023180"/>
    </source>
</evidence>
<dbReference type="PANTHER" id="PTHR11360">
    <property type="entry name" value="MONOCARBOXYLATE TRANSPORTER"/>
    <property type="match status" value="1"/>
</dbReference>
<gene>
    <name evidence="8" type="ORF">KAF25_011102</name>
</gene>